<organism evidence="1 2">
    <name type="scientific">Brucella abortus</name>
    <dbReference type="NCBI Taxonomy" id="235"/>
    <lineage>
        <taxon>Bacteria</taxon>
        <taxon>Pseudomonadati</taxon>
        <taxon>Pseudomonadota</taxon>
        <taxon>Alphaproteobacteria</taxon>
        <taxon>Hyphomicrobiales</taxon>
        <taxon>Brucellaceae</taxon>
        <taxon>Brucella/Ochrobactrum group</taxon>
        <taxon>Brucella</taxon>
    </lineage>
</organism>
<dbReference type="AlphaFoldDB" id="A0AAE9LBE3"/>
<dbReference type="RefSeq" id="WP_002971847.1">
    <property type="nucleotide sequence ID" value="NZ_CBDDNZ010000003.1"/>
</dbReference>
<evidence type="ECO:0000313" key="2">
    <source>
        <dbReference type="Proteomes" id="UP001056690"/>
    </source>
</evidence>
<dbReference type="KEGG" id="babc:DO78_1927"/>
<dbReference type="KEGG" id="babt:DK49_1780"/>
<sequence>MFVSNFEKFESHVDHEVKDAAPAIRMAAE</sequence>
<dbReference type="KEGG" id="babb:DK48_96"/>
<dbReference type="KEGG" id="babs:DK51_1533"/>
<proteinExistence type="predicted"/>
<evidence type="ECO:0000313" key="1">
    <source>
        <dbReference type="EMBL" id="URS49943.1"/>
    </source>
</evidence>
<accession>A0AAE9LBE3</accession>
<reference evidence="1" key="1">
    <citation type="submission" date="2022-05" db="EMBL/GenBank/DDBJ databases">
        <title>Brucella abortus biovar 1 isolated from water buffalo in Campania region.</title>
        <authorList>
            <person name="Riccardi M.G."/>
            <person name="Paradiso R."/>
            <person name="Borriello G."/>
        </authorList>
    </citation>
    <scope>NUCLEOTIDE SEQUENCE</scope>
    <source>
        <strain evidence="1">69841</strain>
    </source>
</reference>
<dbReference type="GeneID" id="93017994"/>
<dbReference type="EMBL" id="CP098117">
    <property type="protein sequence ID" value="URS49943.1"/>
    <property type="molecule type" value="Genomic_DNA"/>
</dbReference>
<name>A0AAE9LBE3_BRUAO</name>
<dbReference type="Proteomes" id="UP001056690">
    <property type="component" value="Chromosome 1"/>
</dbReference>
<gene>
    <name evidence="1" type="ORF">NBW10_03050</name>
</gene>
<protein>
    <submittedName>
        <fullName evidence="1">Phosphoenolpyruvate carboxykinase</fullName>
    </submittedName>
</protein>